<organism evidence="7 8">
    <name type="scientific">Lecanosticta acicola</name>
    <dbReference type="NCBI Taxonomy" id="111012"/>
    <lineage>
        <taxon>Eukaryota</taxon>
        <taxon>Fungi</taxon>
        <taxon>Dikarya</taxon>
        <taxon>Ascomycota</taxon>
        <taxon>Pezizomycotina</taxon>
        <taxon>Dothideomycetes</taxon>
        <taxon>Dothideomycetidae</taxon>
        <taxon>Mycosphaerellales</taxon>
        <taxon>Mycosphaerellaceae</taxon>
        <taxon>Lecanosticta</taxon>
    </lineage>
</organism>
<feature type="domain" description="Thiamine pyrophosphate enzyme central" evidence="4">
    <location>
        <begin position="210"/>
        <end position="313"/>
    </location>
</feature>
<dbReference type="InterPro" id="IPR029035">
    <property type="entry name" value="DHS-like_NAD/FAD-binding_dom"/>
</dbReference>
<evidence type="ECO:0000259" key="6">
    <source>
        <dbReference type="Pfam" id="PF02776"/>
    </source>
</evidence>
<evidence type="ECO:0000313" key="8">
    <source>
        <dbReference type="Proteomes" id="UP001296104"/>
    </source>
</evidence>
<sequence>MYTASFAFFEALWEAGVTHCFVNLGSDHPSIIEAIVKGQNEKQGAFPRIITCPNEMVALSMADGYARLTNKPQAVVIHVDVGTQGLGAAVHNASCGRAPVLIFAGLSPYTIEGEYRGSRTEYIHWIQDVPDQKAIVSQYCRYTGEIKRGRNVKQLVNRALSFATSEPRGPVYLCGAREAMEEEIEPYQIEQAHWTAVELGGLTKKQVQLVSEALVDAKEPLVITGYSGRNHACVDALVDLASTVKGLRVLDTGGSDLNFPANHPAWLGLRYGVEERIKTADVILVLECDVPWIPTQCSPKKDAKIFHIDCDPLKQQMPVFYINAVARYRADAETSISQIAAHIKTSYQDQITSQDFVDRGLALEKSYKERLDAITSQAKVSDEGYFGTPYLISQLRAVCPPDTIWAVEAVTNAPKVNDAIRPTIPGSWINCGGGGLGWSGGGALGVKLATDYSAGGANKGKFVCQIVGDGTYLFSVPGSVYWIAQKYDIPVLTIVLNNQGWNAPRASLLLVHPEGEGSKVSNEELNISFAPTPDYAGIAKAASGGKAWAGHAGTAQDLQAKLKEAVEAVKSGRCAVLDAHLDGPQGKYPGEKAALVG</sequence>
<dbReference type="Pfam" id="PF02776">
    <property type="entry name" value="TPP_enzyme_N"/>
    <property type="match status" value="1"/>
</dbReference>
<dbReference type="Pfam" id="PF02775">
    <property type="entry name" value="TPP_enzyme_C"/>
    <property type="match status" value="1"/>
</dbReference>
<evidence type="ECO:0000259" key="4">
    <source>
        <dbReference type="Pfam" id="PF00205"/>
    </source>
</evidence>
<dbReference type="GO" id="GO:0009099">
    <property type="term" value="P:L-valine biosynthetic process"/>
    <property type="evidence" value="ECO:0007669"/>
    <property type="project" value="TreeGrafter"/>
</dbReference>
<dbReference type="AlphaFoldDB" id="A0AAI8Z789"/>
<dbReference type="GO" id="GO:0003984">
    <property type="term" value="F:acetolactate synthase activity"/>
    <property type="evidence" value="ECO:0007669"/>
    <property type="project" value="TreeGrafter"/>
</dbReference>
<dbReference type="InterPro" id="IPR045229">
    <property type="entry name" value="TPP_enz"/>
</dbReference>
<keyword evidence="2 3" id="KW-0786">Thiamine pyrophosphate</keyword>
<feature type="domain" description="Thiamine pyrophosphate enzyme TPP-binding" evidence="5">
    <location>
        <begin position="421"/>
        <end position="578"/>
    </location>
</feature>
<dbReference type="CDD" id="cd07035">
    <property type="entry name" value="TPP_PYR_POX_like"/>
    <property type="match status" value="1"/>
</dbReference>
<dbReference type="Proteomes" id="UP001296104">
    <property type="component" value="Unassembled WGS sequence"/>
</dbReference>
<dbReference type="PANTHER" id="PTHR18968:SF164">
    <property type="entry name" value="PYRUVATE DECARBOXYLASE"/>
    <property type="match status" value="1"/>
</dbReference>
<keyword evidence="8" id="KW-1185">Reference proteome</keyword>
<evidence type="ECO:0000259" key="5">
    <source>
        <dbReference type="Pfam" id="PF02775"/>
    </source>
</evidence>
<gene>
    <name evidence="7" type="ORF">LECACI_7A008898</name>
</gene>
<evidence type="ECO:0000313" key="7">
    <source>
        <dbReference type="EMBL" id="CAK4033740.1"/>
    </source>
</evidence>
<name>A0AAI8Z789_9PEZI</name>
<reference evidence="7" key="1">
    <citation type="submission" date="2023-11" db="EMBL/GenBank/DDBJ databases">
        <authorList>
            <person name="Alioto T."/>
            <person name="Alioto T."/>
            <person name="Gomez Garrido J."/>
        </authorList>
    </citation>
    <scope>NUCLEOTIDE SEQUENCE</scope>
</reference>
<dbReference type="GO" id="GO:0009097">
    <property type="term" value="P:isoleucine biosynthetic process"/>
    <property type="evidence" value="ECO:0007669"/>
    <property type="project" value="TreeGrafter"/>
</dbReference>
<dbReference type="CDD" id="cd02002">
    <property type="entry name" value="TPP_BFDC"/>
    <property type="match status" value="1"/>
</dbReference>
<dbReference type="InterPro" id="IPR012000">
    <property type="entry name" value="Thiamin_PyroP_enz_cen_dom"/>
</dbReference>
<proteinExistence type="inferred from homology"/>
<comment type="similarity">
    <text evidence="1 3">Belongs to the TPP enzyme family.</text>
</comment>
<dbReference type="GO" id="GO:0000287">
    <property type="term" value="F:magnesium ion binding"/>
    <property type="evidence" value="ECO:0007669"/>
    <property type="project" value="InterPro"/>
</dbReference>
<dbReference type="GO" id="GO:0050660">
    <property type="term" value="F:flavin adenine dinucleotide binding"/>
    <property type="evidence" value="ECO:0007669"/>
    <property type="project" value="TreeGrafter"/>
</dbReference>
<feature type="domain" description="Thiamine pyrophosphate enzyme N-terminal TPP-binding" evidence="6">
    <location>
        <begin position="4"/>
        <end position="135"/>
    </location>
</feature>
<dbReference type="Gene3D" id="3.40.50.970">
    <property type="match status" value="2"/>
</dbReference>
<dbReference type="GO" id="GO:0005739">
    <property type="term" value="C:mitochondrion"/>
    <property type="evidence" value="ECO:0007669"/>
    <property type="project" value="TreeGrafter"/>
</dbReference>
<comment type="caution">
    <text evidence="7">The sequence shown here is derived from an EMBL/GenBank/DDBJ whole genome shotgun (WGS) entry which is preliminary data.</text>
</comment>
<dbReference type="EMBL" id="CAVMBE010000092">
    <property type="protein sequence ID" value="CAK4033740.1"/>
    <property type="molecule type" value="Genomic_DNA"/>
</dbReference>
<dbReference type="SUPFAM" id="SSF52467">
    <property type="entry name" value="DHS-like NAD/FAD-binding domain"/>
    <property type="match status" value="1"/>
</dbReference>
<evidence type="ECO:0000256" key="3">
    <source>
        <dbReference type="RuleBase" id="RU362132"/>
    </source>
</evidence>
<dbReference type="PANTHER" id="PTHR18968">
    <property type="entry name" value="THIAMINE PYROPHOSPHATE ENZYMES"/>
    <property type="match status" value="1"/>
</dbReference>
<accession>A0AAI8Z789</accession>
<evidence type="ECO:0000256" key="1">
    <source>
        <dbReference type="ARBA" id="ARBA00007812"/>
    </source>
</evidence>
<dbReference type="InterPro" id="IPR029061">
    <property type="entry name" value="THDP-binding"/>
</dbReference>
<dbReference type="Pfam" id="PF00205">
    <property type="entry name" value="TPP_enzyme_M"/>
    <property type="match status" value="1"/>
</dbReference>
<dbReference type="Gene3D" id="3.40.50.1220">
    <property type="entry name" value="TPP-binding domain"/>
    <property type="match status" value="1"/>
</dbReference>
<evidence type="ECO:0000256" key="2">
    <source>
        <dbReference type="ARBA" id="ARBA00023052"/>
    </source>
</evidence>
<dbReference type="GO" id="GO:0030976">
    <property type="term" value="F:thiamine pyrophosphate binding"/>
    <property type="evidence" value="ECO:0007669"/>
    <property type="project" value="InterPro"/>
</dbReference>
<protein>
    <submittedName>
        <fullName evidence="7">Acetolactate synthase</fullName>
    </submittedName>
</protein>
<dbReference type="SUPFAM" id="SSF52518">
    <property type="entry name" value="Thiamin diphosphate-binding fold (THDP-binding)"/>
    <property type="match status" value="2"/>
</dbReference>
<dbReference type="GO" id="GO:0005948">
    <property type="term" value="C:acetolactate synthase complex"/>
    <property type="evidence" value="ECO:0007669"/>
    <property type="project" value="TreeGrafter"/>
</dbReference>
<dbReference type="InterPro" id="IPR012001">
    <property type="entry name" value="Thiamin_PyroP_enz_TPP-bd_dom"/>
</dbReference>
<dbReference type="InterPro" id="IPR011766">
    <property type="entry name" value="TPP_enzyme_TPP-bd"/>
</dbReference>
<dbReference type="NCBIfam" id="NF006203">
    <property type="entry name" value="PRK08327.1"/>
    <property type="match status" value="1"/>
</dbReference>